<evidence type="ECO:0000256" key="6">
    <source>
        <dbReference type="SAM" id="MobiDB-lite"/>
    </source>
</evidence>
<comment type="similarity">
    <text evidence="2">Belongs to the CKAP2 family.</text>
</comment>
<keyword evidence="3" id="KW-0963">Cytoplasm</keyword>
<dbReference type="GO" id="GO:0005856">
    <property type="term" value="C:cytoskeleton"/>
    <property type="evidence" value="ECO:0007669"/>
    <property type="project" value="UniProtKB-SubCell"/>
</dbReference>
<comment type="caution">
    <text evidence="8">The sequence shown here is derived from an EMBL/GenBank/DDBJ whole genome shotgun (WGS) entry which is preliminary data.</text>
</comment>
<feature type="region of interest" description="Disordered" evidence="6">
    <location>
        <begin position="52"/>
        <end position="84"/>
    </location>
</feature>
<dbReference type="Proteomes" id="UP000271974">
    <property type="component" value="Unassembled WGS sequence"/>
</dbReference>
<evidence type="ECO:0000313" key="8">
    <source>
        <dbReference type="EMBL" id="RUS74899.1"/>
    </source>
</evidence>
<evidence type="ECO:0000259" key="7">
    <source>
        <dbReference type="Pfam" id="PF15297"/>
    </source>
</evidence>
<dbReference type="Pfam" id="PF15297">
    <property type="entry name" value="CKAP2_C"/>
    <property type="match status" value="1"/>
</dbReference>
<dbReference type="AlphaFoldDB" id="A0A433T043"/>
<feature type="domain" description="Cytoskeleton-associated protein 2 C-terminal" evidence="7">
    <location>
        <begin position="237"/>
        <end position="314"/>
    </location>
</feature>
<organism evidence="8 9">
    <name type="scientific">Elysia chlorotica</name>
    <name type="common">Eastern emerald elysia</name>
    <name type="synonym">Sea slug</name>
    <dbReference type="NCBI Taxonomy" id="188477"/>
    <lineage>
        <taxon>Eukaryota</taxon>
        <taxon>Metazoa</taxon>
        <taxon>Spiralia</taxon>
        <taxon>Lophotrochozoa</taxon>
        <taxon>Mollusca</taxon>
        <taxon>Gastropoda</taxon>
        <taxon>Heterobranchia</taxon>
        <taxon>Euthyneura</taxon>
        <taxon>Panpulmonata</taxon>
        <taxon>Sacoglossa</taxon>
        <taxon>Placobranchoidea</taxon>
        <taxon>Plakobranchidae</taxon>
        <taxon>Elysia</taxon>
    </lineage>
</organism>
<dbReference type="InterPro" id="IPR029197">
    <property type="entry name" value="CKAP2_C"/>
</dbReference>
<feature type="non-terminal residue" evidence="8">
    <location>
        <position position="340"/>
    </location>
</feature>
<feature type="compositionally biased region" description="Basic and acidic residues" evidence="6">
    <location>
        <begin position="144"/>
        <end position="158"/>
    </location>
</feature>
<keyword evidence="9" id="KW-1185">Reference proteome</keyword>
<reference evidence="8 9" key="1">
    <citation type="submission" date="2019-01" db="EMBL/GenBank/DDBJ databases">
        <title>A draft genome assembly of the solar-powered sea slug Elysia chlorotica.</title>
        <authorList>
            <person name="Cai H."/>
            <person name="Li Q."/>
            <person name="Fang X."/>
            <person name="Li J."/>
            <person name="Curtis N.E."/>
            <person name="Altenburger A."/>
            <person name="Shibata T."/>
            <person name="Feng M."/>
            <person name="Maeda T."/>
            <person name="Schwartz J.A."/>
            <person name="Shigenobu S."/>
            <person name="Lundholm N."/>
            <person name="Nishiyama T."/>
            <person name="Yang H."/>
            <person name="Hasebe M."/>
            <person name="Li S."/>
            <person name="Pierce S.K."/>
            <person name="Wang J."/>
        </authorList>
    </citation>
    <scope>NUCLEOTIDE SEQUENCE [LARGE SCALE GENOMIC DNA]</scope>
    <source>
        <strain evidence="8">EC2010</strain>
        <tissue evidence="8">Whole organism of an adult</tissue>
    </source>
</reference>
<name>A0A433T043_ELYCH</name>
<dbReference type="OrthoDB" id="6288182at2759"/>
<proteinExistence type="inferred from homology"/>
<evidence type="ECO:0000256" key="2">
    <source>
        <dbReference type="ARBA" id="ARBA00009468"/>
    </source>
</evidence>
<evidence type="ECO:0000313" key="9">
    <source>
        <dbReference type="Proteomes" id="UP000271974"/>
    </source>
</evidence>
<dbReference type="EMBL" id="RQTK01000789">
    <property type="protein sequence ID" value="RUS74899.1"/>
    <property type="molecule type" value="Genomic_DNA"/>
</dbReference>
<feature type="region of interest" description="Disordered" evidence="6">
    <location>
        <begin position="144"/>
        <end position="215"/>
    </location>
</feature>
<accession>A0A433T043</accession>
<gene>
    <name evidence="8" type="ORF">EGW08_017345</name>
</gene>
<evidence type="ECO:0000256" key="1">
    <source>
        <dbReference type="ARBA" id="ARBA00004245"/>
    </source>
</evidence>
<evidence type="ECO:0000256" key="3">
    <source>
        <dbReference type="ARBA" id="ARBA00022490"/>
    </source>
</evidence>
<keyword evidence="4" id="KW-0597">Phosphoprotein</keyword>
<feature type="region of interest" description="Disordered" evidence="6">
    <location>
        <begin position="1"/>
        <end position="38"/>
    </location>
</feature>
<sequence length="340" mass="38418">MPSNHTTRTGLFPTITKKEETQSKSTVKQRETVKTTVKKEKSPVASILKRKGAANLKRKSAPASFTPNSERHVKFKSKASEQESLREKLNSWLLAKGKTPSRCRHLMCFNEQVSAKKRKGQPEDCLVDRTITQNLLSEQLKVLKNEESNKAETEKNQLEDGPSSAKKPRRSTEKENRQTRRSIRFCDETDEQASDPKEEQISFRKEPACPEAPQSPVPDMIRAAASGQEWSGEKVLQHLNSLLEECLTLYDSGCPLDNLLPWLADIEAYVPRALTFAPYYICKAKVLSAFPRQVLDVFCQAVRNDAQPRELLAQEMNASLSLLLIPPPPELPPISPRHKF</sequence>
<evidence type="ECO:0000256" key="5">
    <source>
        <dbReference type="ARBA" id="ARBA00023212"/>
    </source>
</evidence>
<evidence type="ECO:0000256" key="4">
    <source>
        <dbReference type="ARBA" id="ARBA00022553"/>
    </source>
</evidence>
<comment type="subcellular location">
    <subcellularLocation>
        <location evidence="1">Cytoplasm</location>
        <location evidence="1">Cytoskeleton</location>
    </subcellularLocation>
</comment>
<dbReference type="STRING" id="188477.A0A433T043"/>
<keyword evidence="5" id="KW-0206">Cytoskeleton</keyword>
<feature type="compositionally biased region" description="Basic and acidic residues" evidence="6">
    <location>
        <begin position="194"/>
        <end position="208"/>
    </location>
</feature>
<protein>
    <recommendedName>
        <fullName evidence="7">Cytoskeleton-associated protein 2 C-terminal domain-containing protein</fullName>
    </recommendedName>
</protein>
<feature type="compositionally biased region" description="Basic and acidic residues" evidence="6">
    <location>
        <begin position="16"/>
        <end position="38"/>
    </location>
</feature>